<dbReference type="InterPro" id="IPR001611">
    <property type="entry name" value="Leu-rich_rpt"/>
</dbReference>
<dbReference type="SUPFAM" id="SSF52047">
    <property type="entry name" value="RNI-like"/>
    <property type="match status" value="1"/>
</dbReference>
<dbReference type="PANTHER" id="PTHR24106">
    <property type="entry name" value="NACHT, LRR AND CARD DOMAINS-CONTAINING"/>
    <property type="match status" value="1"/>
</dbReference>
<keyword evidence="1" id="KW-0433">Leucine-rich repeat</keyword>
<reference evidence="3 4" key="1">
    <citation type="submission" date="2021-04" db="EMBL/GenBank/DDBJ databases">
        <authorList>
            <consortium name="Wellcome Sanger Institute Data Sharing"/>
        </authorList>
    </citation>
    <scope>NUCLEOTIDE SEQUENCE [LARGE SCALE GENOMIC DNA]</scope>
</reference>
<reference evidence="3" key="3">
    <citation type="submission" date="2025-09" db="UniProtKB">
        <authorList>
            <consortium name="Ensembl"/>
        </authorList>
    </citation>
    <scope>IDENTIFICATION</scope>
</reference>
<dbReference type="SMART" id="SM00368">
    <property type="entry name" value="LRR_RI"/>
    <property type="match status" value="1"/>
</dbReference>
<protein>
    <recommendedName>
        <fullName evidence="5">NACHT LRR and PYD domain-containing protein</fullName>
    </recommendedName>
</protein>
<dbReference type="GeneTree" id="ENSGT01120000271898"/>
<organism evidence="3 4">
    <name type="scientific">Anabas testudineus</name>
    <name type="common">Climbing perch</name>
    <name type="synonym">Anthias testudineus</name>
    <dbReference type="NCBI Taxonomy" id="64144"/>
    <lineage>
        <taxon>Eukaryota</taxon>
        <taxon>Metazoa</taxon>
        <taxon>Chordata</taxon>
        <taxon>Craniata</taxon>
        <taxon>Vertebrata</taxon>
        <taxon>Euteleostomi</taxon>
        <taxon>Actinopterygii</taxon>
        <taxon>Neopterygii</taxon>
        <taxon>Teleostei</taxon>
        <taxon>Neoteleostei</taxon>
        <taxon>Acanthomorphata</taxon>
        <taxon>Anabantaria</taxon>
        <taxon>Anabantiformes</taxon>
        <taxon>Anabantoidei</taxon>
        <taxon>Anabantidae</taxon>
        <taxon>Anabas</taxon>
    </lineage>
</organism>
<keyword evidence="4" id="KW-1185">Reference proteome</keyword>
<evidence type="ECO:0000256" key="2">
    <source>
        <dbReference type="ARBA" id="ARBA00022737"/>
    </source>
</evidence>
<dbReference type="Gene3D" id="3.80.10.10">
    <property type="entry name" value="Ribonuclease Inhibitor"/>
    <property type="match status" value="1"/>
</dbReference>
<dbReference type="InterPro" id="IPR051261">
    <property type="entry name" value="NLR"/>
</dbReference>
<accession>A0AAQ6IFK8</accession>
<dbReference type="Ensembl" id="ENSATET00000075602.1">
    <property type="protein sequence ID" value="ENSATEP00000076135.1"/>
    <property type="gene ID" value="ENSATEG00000033733.1"/>
</dbReference>
<dbReference type="Pfam" id="PF13516">
    <property type="entry name" value="LRR_6"/>
    <property type="match status" value="1"/>
</dbReference>
<dbReference type="InterPro" id="IPR032675">
    <property type="entry name" value="LRR_dom_sf"/>
</dbReference>
<keyword evidence="2" id="KW-0677">Repeat</keyword>
<dbReference type="AlphaFoldDB" id="A0AAQ6IFK8"/>
<evidence type="ECO:0008006" key="5">
    <source>
        <dbReference type="Google" id="ProtNLM"/>
    </source>
</evidence>
<name>A0AAQ6IFK8_ANATE</name>
<dbReference type="PROSITE" id="PS51450">
    <property type="entry name" value="LRR"/>
    <property type="match status" value="1"/>
</dbReference>
<evidence type="ECO:0000313" key="3">
    <source>
        <dbReference type="Ensembl" id="ENSATEP00000076135.1"/>
    </source>
</evidence>
<proteinExistence type="predicted"/>
<dbReference type="Proteomes" id="UP000265040">
    <property type="component" value="Chromosome 18"/>
</dbReference>
<sequence>MLVSSGKDLDEFDPFKYSSNFSEEDLLFVLGVVKVSKKVILSGCNLSGRSCEALFSVFSSQSSSLRELDLNNNNLNDLGVKLLSAGLKNPHCKLETLRSGQASVLNN</sequence>
<evidence type="ECO:0000313" key="4">
    <source>
        <dbReference type="Proteomes" id="UP000265040"/>
    </source>
</evidence>
<evidence type="ECO:0000256" key="1">
    <source>
        <dbReference type="ARBA" id="ARBA00022614"/>
    </source>
</evidence>
<reference evidence="3" key="2">
    <citation type="submission" date="2025-08" db="UniProtKB">
        <authorList>
            <consortium name="Ensembl"/>
        </authorList>
    </citation>
    <scope>IDENTIFICATION</scope>
</reference>